<protein>
    <submittedName>
        <fullName evidence="2">DUF4374 domain-containing protein</fullName>
    </submittedName>
</protein>
<reference evidence="2" key="2">
    <citation type="journal article" date="2021" name="Sci. Rep.">
        <title>The distribution of antibiotic resistance genes in chicken gut microbiota commensals.</title>
        <authorList>
            <person name="Juricova H."/>
            <person name="Matiasovicova J."/>
            <person name="Kubasova T."/>
            <person name="Cejkova D."/>
            <person name="Rychlik I."/>
        </authorList>
    </citation>
    <scope>NUCLEOTIDE SEQUENCE</scope>
    <source>
        <strain evidence="2">An824</strain>
    </source>
</reference>
<name>A0A938WX51_9BACT</name>
<sequence length="477" mass="52319">MKKSYLLTGLFAVAASGVFFTSCSDDDNGGGGGGSGDTVKPYVITGTTSGSGTSANILTTAESLEGEITLSGLANDGATYWVFHSNKYLYALNYQDGEDGTTYSYVRNASTGEIEQRPMEYFVTRFTSYGTYDNEIITTSSGEGNPDWADPVTSYIPYVFKVSHLDVVNETFYSNTTTDGGSEGVVSDEDYICENFLGNGEYVTLSGIEQVGSKIYSAAVPMGLTQYGCQQFTDAERTKYKYVREGYEDLIKTEDGGSNSSAYKKGELQWTQYPDECWVAIFTDNTLTEKKLLKTDKISYACGRMKSQYYQMVWATDDGRYVYVISPSYAKTMADSRQQTTLPAGVVRIDTQTEEFDDYYCNLEQLSQNGLQRSWYIGDDNFLFLMYDAPITSSTKTANRLAIFNASAKTLTEVSGLPSDVSGFGKAPYFENGYAYVSVNTESGYPAVWQINPQSGVAMKTLTVSGATTLTGIGRID</sequence>
<evidence type="ECO:0000313" key="3">
    <source>
        <dbReference type="Proteomes" id="UP000706891"/>
    </source>
</evidence>
<comment type="caution">
    <text evidence="2">The sequence shown here is derived from an EMBL/GenBank/DDBJ whole genome shotgun (WGS) entry which is preliminary data.</text>
</comment>
<dbReference type="Pfam" id="PF14298">
    <property type="entry name" value="DUF4374"/>
    <property type="match status" value="1"/>
</dbReference>
<organism evidence="2 3">
    <name type="scientific">Marseilla massiliensis</name>
    <dbReference type="NCBI Taxonomy" id="1841864"/>
    <lineage>
        <taxon>Bacteria</taxon>
        <taxon>Pseudomonadati</taxon>
        <taxon>Bacteroidota</taxon>
        <taxon>Bacteroidia</taxon>
        <taxon>Bacteroidales</taxon>
        <taxon>Prevotellaceae</taxon>
        <taxon>Marseilla</taxon>
    </lineage>
</organism>
<dbReference type="PROSITE" id="PS51257">
    <property type="entry name" value="PROKAR_LIPOPROTEIN"/>
    <property type="match status" value="1"/>
</dbReference>
<dbReference type="InterPro" id="IPR025401">
    <property type="entry name" value="DUF4374"/>
</dbReference>
<keyword evidence="3" id="KW-1185">Reference proteome</keyword>
<dbReference type="EMBL" id="JACJJG010000115">
    <property type="protein sequence ID" value="MBM6674704.1"/>
    <property type="molecule type" value="Genomic_DNA"/>
</dbReference>
<dbReference type="RefSeq" id="WP_021947782.1">
    <property type="nucleotide sequence ID" value="NZ_JACJJG010000115.1"/>
</dbReference>
<gene>
    <name evidence="2" type="ORF">H6A34_12580</name>
</gene>
<feature type="chain" id="PRO_5037416266" evidence="1">
    <location>
        <begin position="22"/>
        <end position="477"/>
    </location>
</feature>
<dbReference type="AlphaFoldDB" id="A0A938WX51"/>
<feature type="signal peptide" evidence="1">
    <location>
        <begin position="1"/>
        <end position="21"/>
    </location>
</feature>
<evidence type="ECO:0000256" key="1">
    <source>
        <dbReference type="SAM" id="SignalP"/>
    </source>
</evidence>
<keyword evidence="1" id="KW-0732">Signal</keyword>
<dbReference type="Proteomes" id="UP000706891">
    <property type="component" value="Unassembled WGS sequence"/>
</dbReference>
<reference evidence="2" key="1">
    <citation type="submission" date="2020-08" db="EMBL/GenBank/DDBJ databases">
        <authorList>
            <person name="Cejkova D."/>
            <person name="Kubasova T."/>
            <person name="Jahodarova E."/>
            <person name="Rychlik I."/>
        </authorList>
    </citation>
    <scope>NUCLEOTIDE SEQUENCE</scope>
    <source>
        <strain evidence="2">An824</strain>
    </source>
</reference>
<proteinExistence type="predicted"/>
<accession>A0A938WX51</accession>
<evidence type="ECO:0000313" key="2">
    <source>
        <dbReference type="EMBL" id="MBM6674704.1"/>
    </source>
</evidence>